<dbReference type="GO" id="GO:0004497">
    <property type="term" value="F:monooxygenase activity"/>
    <property type="evidence" value="ECO:0007669"/>
    <property type="project" value="UniProtKB-KW"/>
</dbReference>
<evidence type="ECO:0000256" key="2">
    <source>
        <dbReference type="ARBA" id="ARBA00022643"/>
    </source>
</evidence>
<dbReference type="Proteomes" id="UP000662986">
    <property type="component" value="Chromosome"/>
</dbReference>
<accession>A0A974W844</accession>
<dbReference type="CDD" id="cd04730">
    <property type="entry name" value="NPD_like"/>
    <property type="match status" value="1"/>
</dbReference>
<name>A0A974W844_9NOCA</name>
<keyword evidence="3" id="KW-0560">Oxidoreductase</keyword>
<reference evidence="4 5" key="2">
    <citation type="journal article" date="2022" name="Arch. Microbiol.">
        <title>Rhodococcus pseudokoreensis sp. nov. isolated from the rhizosphere of young M26 apple rootstocks.</title>
        <authorList>
            <person name="Kampfer P."/>
            <person name="Glaeser S.P."/>
            <person name="Blom J."/>
            <person name="Wolf J."/>
            <person name="Benning S."/>
            <person name="Schloter M."/>
            <person name="Neumann-Schaal M."/>
        </authorList>
    </citation>
    <scope>NUCLEOTIDE SEQUENCE [LARGE SCALE GENOMIC DNA]</scope>
    <source>
        <strain evidence="4 5">R79</strain>
    </source>
</reference>
<organism evidence="4 5">
    <name type="scientific">Rhodococcus pseudokoreensis</name>
    <dbReference type="NCBI Taxonomy" id="2811421"/>
    <lineage>
        <taxon>Bacteria</taxon>
        <taxon>Bacillati</taxon>
        <taxon>Actinomycetota</taxon>
        <taxon>Actinomycetes</taxon>
        <taxon>Mycobacteriales</taxon>
        <taxon>Nocardiaceae</taxon>
        <taxon>Rhodococcus</taxon>
    </lineage>
</organism>
<keyword evidence="4" id="KW-0503">Monooxygenase</keyword>
<keyword evidence="5" id="KW-1185">Reference proteome</keyword>
<dbReference type="PANTHER" id="PTHR32332">
    <property type="entry name" value="2-NITROPROPANE DIOXYGENASE"/>
    <property type="match status" value="1"/>
</dbReference>
<dbReference type="PANTHER" id="PTHR32332:SF38">
    <property type="entry name" value="MONOOXYGENASE RV1533-RELATED"/>
    <property type="match status" value="1"/>
</dbReference>
<evidence type="ECO:0000256" key="1">
    <source>
        <dbReference type="ARBA" id="ARBA00022630"/>
    </source>
</evidence>
<dbReference type="EMBL" id="CP070619">
    <property type="protein sequence ID" value="QSE92447.1"/>
    <property type="molecule type" value="Genomic_DNA"/>
</dbReference>
<evidence type="ECO:0000256" key="3">
    <source>
        <dbReference type="ARBA" id="ARBA00023002"/>
    </source>
</evidence>
<protein>
    <submittedName>
        <fullName evidence="4">Nitronate monooxygenase</fullName>
    </submittedName>
</protein>
<evidence type="ECO:0000313" key="5">
    <source>
        <dbReference type="Proteomes" id="UP000662986"/>
    </source>
</evidence>
<gene>
    <name evidence="4" type="ORF">JWS13_29475</name>
</gene>
<dbReference type="InterPro" id="IPR013785">
    <property type="entry name" value="Aldolase_TIM"/>
</dbReference>
<evidence type="ECO:0000313" key="4">
    <source>
        <dbReference type="EMBL" id="QSE92447.1"/>
    </source>
</evidence>
<keyword evidence="2" id="KW-0288">FMN</keyword>
<proteinExistence type="predicted"/>
<reference evidence="4 5" key="1">
    <citation type="journal article" date="2021" name="Microbiol. Resour. Announc.">
        <title>Complete Genome Sequences of Two Rhodococcus sp. Strains with Large and Linear Chromosomes, Isolated from Apple Rhizosphere.</title>
        <authorList>
            <person name="Benning S."/>
            <person name="Brugnone N."/>
            <person name="Siani R."/>
            <person name="Kublik S."/>
            <person name="Schloter M."/>
            <person name="Rad V."/>
        </authorList>
    </citation>
    <scope>NUCLEOTIDE SEQUENCE [LARGE SCALE GENOMIC DNA]</scope>
    <source>
        <strain evidence="4 5">R79</strain>
    </source>
</reference>
<dbReference type="InterPro" id="IPR004136">
    <property type="entry name" value="NMO"/>
</dbReference>
<dbReference type="SUPFAM" id="SSF51412">
    <property type="entry name" value="Inosine monophosphate dehydrogenase (IMPDH)"/>
    <property type="match status" value="1"/>
</dbReference>
<dbReference type="Gene3D" id="3.20.20.70">
    <property type="entry name" value="Aldolase class I"/>
    <property type="match status" value="1"/>
</dbReference>
<keyword evidence="1" id="KW-0285">Flavoprotein</keyword>
<dbReference type="RefSeq" id="WP_206008928.1">
    <property type="nucleotide sequence ID" value="NZ_CP070619.1"/>
</dbReference>
<dbReference type="Pfam" id="PF03060">
    <property type="entry name" value="NMO"/>
    <property type="match status" value="1"/>
</dbReference>
<sequence length="367" mass="38714">MNLALHTTICDRFRAEVPIFGFAHSLEVVAAVTEAGGIGIWGATRNTPEEIIDGLAWLRDRLGDAPFGIDLVLPSGMPERDDRAALEAQIPNHHTSFVASLRAKYGVPDDGLPGTRSRFVRSQQMADRQLRAVLDSEVPILAMGVGSPAAAVQGAKDRGKCVVALVGAPKHARSAVESGADILVAQGYDAGAHTGEIGTFSLAPQIIAQAGDVPVVVAGGVGCGSQVAAALALGAVGVWLGTAWLFTKEHATHPVVLDKLIRASSSDTTRLRADSGKTLRQIKTAWSDEWERPTAPTPLKMPYQDILVGDFLGAVERHEIEPLLKSEAGQSVGFFNELTTVADVIARLTGEADDALAALTRRSSVQV</sequence>